<gene>
    <name evidence="2" type="primary">LOC108047806</name>
</gene>
<reference evidence="2" key="1">
    <citation type="submission" date="2025-08" db="UniProtKB">
        <authorList>
            <consortium name="RefSeq"/>
        </authorList>
    </citation>
    <scope>IDENTIFICATION</scope>
</reference>
<organism evidence="2">
    <name type="scientific">Drosophila rhopaloa</name>
    <name type="common">Fruit fly</name>
    <dbReference type="NCBI Taxonomy" id="1041015"/>
    <lineage>
        <taxon>Eukaryota</taxon>
        <taxon>Metazoa</taxon>
        <taxon>Ecdysozoa</taxon>
        <taxon>Arthropoda</taxon>
        <taxon>Hexapoda</taxon>
        <taxon>Insecta</taxon>
        <taxon>Pterygota</taxon>
        <taxon>Neoptera</taxon>
        <taxon>Endopterygota</taxon>
        <taxon>Diptera</taxon>
        <taxon>Brachycera</taxon>
        <taxon>Muscomorpha</taxon>
        <taxon>Ephydroidea</taxon>
        <taxon>Drosophilidae</taxon>
        <taxon>Drosophila</taxon>
        <taxon>Sophophora</taxon>
    </lineage>
</organism>
<evidence type="ECO:0000256" key="1">
    <source>
        <dbReference type="SAM" id="SignalP"/>
    </source>
</evidence>
<feature type="chain" id="PRO_5028349598" evidence="1">
    <location>
        <begin position="18"/>
        <end position="83"/>
    </location>
</feature>
<accession>A0A6P4F3Q5</accession>
<name>A0A6P4F3Q5_DRORH</name>
<feature type="signal peptide" evidence="1">
    <location>
        <begin position="1"/>
        <end position="17"/>
    </location>
</feature>
<evidence type="ECO:0000313" key="2">
    <source>
        <dbReference type="RefSeq" id="XP_016983649.1"/>
    </source>
</evidence>
<keyword evidence="1" id="KW-0732">Signal</keyword>
<dbReference type="AlphaFoldDB" id="A0A6P4F3Q5"/>
<sequence length="83" mass="9094">MFRIIAVIFALFAMAFAAPGYIEPSYGVVPVAHVVPVVKHIPVVKQVPVVHHVPVVKHVPVVQHVPVLKSYAVPTYGHQIYHG</sequence>
<dbReference type="RefSeq" id="XP_016983649.1">
    <property type="nucleotide sequence ID" value="XM_017128160.1"/>
</dbReference>
<protein>
    <submittedName>
        <fullName evidence="2">Uncharacterized protein LOC108047806</fullName>
    </submittedName>
</protein>
<dbReference type="RefSeq" id="XP_016983649.2">
    <property type="nucleotide sequence ID" value="XM_017128160.2"/>
</dbReference>
<dbReference type="GeneID" id="108047806"/>
<proteinExistence type="predicted"/>